<proteinExistence type="inferred from homology"/>
<name>A0A926VAT4_9CYAN</name>
<evidence type="ECO:0000256" key="1">
    <source>
        <dbReference type="ARBA" id="ARBA00008769"/>
    </source>
</evidence>
<protein>
    <submittedName>
        <fullName evidence="4">Carbohydrate porin</fullName>
    </submittedName>
</protein>
<dbReference type="Pfam" id="PF00395">
    <property type="entry name" value="SLH"/>
    <property type="match status" value="1"/>
</dbReference>
<keyword evidence="2" id="KW-0732">Signal</keyword>
<keyword evidence="5" id="KW-1185">Reference proteome</keyword>
<dbReference type="InterPro" id="IPR038673">
    <property type="entry name" value="OprB_sf"/>
</dbReference>
<dbReference type="EMBL" id="JACJPW010000008">
    <property type="protein sequence ID" value="MBD2180439.1"/>
    <property type="molecule type" value="Genomic_DNA"/>
</dbReference>
<dbReference type="PROSITE" id="PS51272">
    <property type="entry name" value="SLH"/>
    <property type="match status" value="1"/>
</dbReference>
<dbReference type="Proteomes" id="UP000641646">
    <property type="component" value="Unassembled WGS sequence"/>
</dbReference>
<dbReference type="InterPro" id="IPR051465">
    <property type="entry name" value="Cell_Envelope_Struct_Comp"/>
</dbReference>
<feature type="signal peptide" evidence="2">
    <location>
        <begin position="1"/>
        <end position="32"/>
    </location>
</feature>
<evidence type="ECO:0000256" key="2">
    <source>
        <dbReference type="RuleBase" id="RU363072"/>
    </source>
</evidence>
<dbReference type="Pfam" id="PF04966">
    <property type="entry name" value="OprB"/>
    <property type="match status" value="1"/>
</dbReference>
<dbReference type="Gene3D" id="2.40.160.180">
    <property type="entry name" value="Carbohydrate-selective porin OprB"/>
    <property type="match status" value="1"/>
</dbReference>
<dbReference type="PANTHER" id="PTHR43308">
    <property type="entry name" value="OUTER MEMBRANE PROTEIN ALPHA-RELATED"/>
    <property type="match status" value="1"/>
</dbReference>
<comment type="similarity">
    <text evidence="1 2">Belongs to the OprB family.</text>
</comment>
<feature type="domain" description="SLH" evidence="3">
    <location>
        <begin position="46"/>
        <end position="110"/>
    </location>
</feature>
<dbReference type="GO" id="GO:0015288">
    <property type="term" value="F:porin activity"/>
    <property type="evidence" value="ECO:0007669"/>
    <property type="project" value="InterPro"/>
</dbReference>
<dbReference type="NCBIfam" id="NF033921">
    <property type="entry name" value="por_somb"/>
    <property type="match status" value="1"/>
</dbReference>
<dbReference type="GO" id="GO:0016020">
    <property type="term" value="C:membrane"/>
    <property type="evidence" value="ECO:0007669"/>
    <property type="project" value="InterPro"/>
</dbReference>
<dbReference type="PANTHER" id="PTHR43308:SF1">
    <property type="entry name" value="OUTER MEMBRANE PROTEIN ALPHA"/>
    <property type="match status" value="1"/>
</dbReference>
<dbReference type="InterPro" id="IPR007049">
    <property type="entry name" value="Carb-sel_porin_OprB"/>
</dbReference>
<evidence type="ECO:0000259" key="3">
    <source>
        <dbReference type="PROSITE" id="PS51272"/>
    </source>
</evidence>
<dbReference type="GO" id="GO:0008643">
    <property type="term" value="P:carbohydrate transport"/>
    <property type="evidence" value="ECO:0007669"/>
    <property type="project" value="InterPro"/>
</dbReference>
<comment type="caution">
    <text evidence="4">The sequence shown here is derived from an EMBL/GenBank/DDBJ whole genome shotgun (WGS) entry which is preliminary data.</text>
</comment>
<dbReference type="InterPro" id="IPR001119">
    <property type="entry name" value="SLH_dom"/>
</dbReference>
<sequence>MQVNYYLQGIRKIFFPFLALSVVPLNSLPALAQLASSEAPLGQVTSVSQLSDVNPTDWAFQALQSLVERYGCIEGYPDRTFRGNRALTRYEFAAGLNACLNRITELVAATKPDSIDKEDLATIEKLQQDFSDELTKLRGRVDVLETRTAKLERQQFSTTTKLSGEAIFSIASAYSAYPGGNQDFINNTNDGTGAIPQAGKDANIVFNNRVRLNLLTSFSGKDLLITGLQAYNFGGGPSAAFPSFTTGGSLAGTLGYGDVVFGNASNVRLSYEPQFPTVNPSTLETTGGNNSVHLYKLLYIFPVANNLTLFAGTNAEVTDAFPSILPFAGEGQGSISRFSNLPAAQRVSGGTSQTGLASAAGFIWNISNKLDLRGLYGSVQANLPTNEGFPGTPLGAGLFNGSYVAATQLTVKPSKNLDIGLNYAHSYHQINILGTGLSSSDIGSILFAPNANELANAGGSGLVAIANQGIQLDTFGSSVAFKLNPSVTLAGSFTYIFSNLTDVDASTNFMSWLVGVHFKDLVTKGGSAGIIFGSPLSRDSAGGRAYNPETATPYQLEGYVNFKVSDRVSITPGVFVIFNPEGFKTNPTTYVPVVRTTFSF</sequence>
<evidence type="ECO:0000313" key="4">
    <source>
        <dbReference type="EMBL" id="MBD2180439.1"/>
    </source>
</evidence>
<gene>
    <name evidence="4" type="ORF">H6G03_04835</name>
</gene>
<reference evidence="4" key="2">
    <citation type="submission" date="2020-08" db="EMBL/GenBank/DDBJ databases">
        <authorList>
            <person name="Chen M."/>
            <person name="Teng W."/>
            <person name="Zhao L."/>
            <person name="Hu C."/>
            <person name="Zhou Y."/>
            <person name="Han B."/>
            <person name="Song L."/>
            <person name="Shu W."/>
        </authorList>
    </citation>
    <scope>NUCLEOTIDE SEQUENCE</scope>
    <source>
        <strain evidence="4">FACHB-1375</strain>
    </source>
</reference>
<accession>A0A926VAT4</accession>
<evidence type="ECO:0000313" key="5">
    <source>
        <dbReference type="Proteomes" id="UP000641646"/>
    </source>
</evidence>
<organism evidence="4 5">
    <name type="scientific">Aerosakkonema funiforme FACHB-1375</name>
    <dbReference type="NCBI Taxonomy" id="2949571"/>
    <lineage>
        <taxon>Bacteria</taxon>
        <taxon>Bacillati</taxon>
        <taxon>Cyanobacteriota</taxon>
        <taxon>Cyanophyceae</taxon>
        <taxon>Oscillatoriophycideae</taxon>
        <taxon>Aerosakkonematales</taxon>
        <taxon>Aerosakkonemataceae</taxon>
        <taxon>Aerosakkonema</taxon>
    </lineage>
</organism>
<dbReference type="AlphaFoldDB" id="A0A926VAT4"/>
<feature type="chain" id="PRO_5038156052" evidence="2">
    <location>
        <begin position="33"/>
        <end position="600"/>
    </location>
</feature>
<reference evidence="4" key="1">
    <citation type="journal article" date="2015" name="ISME J.">
        <title>Draft Genome Sequence of Streptomyces incarnatus NRRL8089, which Produces the Nucleoside Antibiotic Sinefungin.</title>
        <authorList>
            <person name="Oshima K."/>
            <person name="Hattori M."/>
            <person name="Shimizu H."/>
            <person name="Fukuda K."/>
            <person name="Nemoto M."/>
            <person name="Inagaki K."/>
            <person name="Tamura T."/>
        </authorList>
    </citation>
    <scope>NUCLEOTIDE SEQUENCE</scope>
    <source>
        <strain evidence="4">FACHB-1375</strain>
    </source>
</reference>
<dbReference type="InterPro" id="IPR047684">
    <property type="entry name" value="Por_som-like"/>
</dbReference>